<evidence type="ECO:0000256" key="1">
    <source>
        <dbReference type="ARBA" id="ARBA00009947"/>
    </source>
</evidence>
<dbReference type="InterPro" id="IPR037231">
    <property type="entry name" value="NAP-like_sf"/>
</dbReference>
<dbReference type="GO" id="GO:0005634">
    <property type="term" value="C:nucleus"/>
    <property type="evidence" value="ECO:0007669"/>
    <property type="project" value="InterPro"/>
</dbReference>
<dbReference type="EMBL" id="HBIZ01008429">
    <property type="protein sequence ID" value="CAE0752299.1"/>
    <property type="molecule type" value="Transcribed_RNA"/>
</dbReference>
<name>A0A7S4B336_CHRCT</name>
<accession>A0A7S4B336</accession>
<feature type="compositionally biased region" description="Gly residues" evidence="3">
    <location>
        <begin position="500"/>
        <end position="509"/>
    </location>
</feature>
<feature type="compositionally biased region" description="Basic residues" evidence="3">
    <location>
        <begin position="441"/>
        <end position="458"/>
    </location>
</feature>
<organism evidence="4">
    <name type="scientific">Chrysotila carterae</name>
    <name type="common">Marine alga</name>
    <name type="synonym">Syracosphaera carterae</name>
    <dbReference type="NCBI Taxonomy" id="13221"/>
    <lineage>
        <taxon>Eukaryota</taxon>
        <taxon>Haptista</taxon>
        <taxon>Haptophyta</taxon>
        <taxon>Prymnesiophyceae</taxon>
        <taxon>Isochrysidales</taxon>
        <taxon>Isochrysidaceae</taxon>
        <taxon>Chrysotila</taxon>
    </lineage>
</organism>
<dbReference type="PANTHER" id="PTHR11875">
    <property type="entry name" value="TESTIS-SPECIFIC Y-ENCODED PROTEIN"/>
    <property type="match status" value="1"/>
</dbReference>
<sequence>MWRAGLSSRMKTPMYAFAKTAMKRSIGDFLPTVSKRTMCSPPARLAALRDLQDELDLLTAQKERAVRALNGKLHKDAAALRARLAAVVSGAELTAREKSAIPLEEEEVLMLTESLVEFDDRKRSGVPGFWATVLERAFSERQTFADKDMWLTSDDLAVLAYLEDLQVSTSATPDSEGADVLHLKLVFEADNPFLENRELVVNYERDEGGRVVRCDGCDIKWKPGKDPTVVDMEGLVSQSRTEPVPTPSFFHLFRKHEFPPDSDVADDDSSEDDLMDFESQRNLVIPEMLDDLEQRIVQNAVAFYMTPPMDSEEDSFESDYAEEASFDDVKSVSSKQPKSGRSDERGGRRGLSAADDDDSFVEFESRAVRGRGNKGGASGRGRGGRGGFAADDEEDSFEEFERREAMRGGSKGDKKGGKGGGYGGGYSDDEDSFEEFEQRRPMKGGKKGGNKGGKKGGKKGGGSGGGYAGFDDEDSFDDFDRKGGRGGGFKGGKGAKGKGGRGGGKSARY</sequence>
<dbReference type="Pfam" id="PF00956">
    <property type="entry name" value="NAP"/>
    <property type="match status" value="1"/>
</dbReference>
<reference evidence="4" key="1">
    <citation type="submission" date="2021-01" db="EMBL/GenBank/DDBJ databases">
        <authorList>
            <person name="Corre E."/>
            <person name="Pelletier E."/>
            <person name="Niang G."/>
            <person name="Scheremetjew M."/>
            <person name="Finn R."/>
            <person name="Kale V."/>
            <person name="Holt S."/>
            <person name="Cochrane G."/>
            <person name="Meng A."/>
            <person name="Brown T."/>
            <person name="Cohen L."/>
        </authorList>
    </citation>
    <scope>NUCLEOTIDE SEQUENCE</scope>
    <source>
        <strain evidence="4">CCMP645</strain>
    </source>
</reference>
<feature type="compositionally biased region" description="Basic and acidic residues" evidence="3">
    <location>
        <begin position="399"/>
        <end position="416"/>
    </location>
</feature>
<feature type="region of interest" description="Disordered" evidence="3">
    <location>
        <begin position="308"/>
        <end position="509"/>
    </location>
</feature>
<evidence type="ECO:0000256" key="2">
    <source>
        <dbReference type="RuleBase" id="RU003876"/>
    </source>
</evidence>
<proteinExistence type="inferred from homology"/>
<evidence type="ECO:0000313" key="4">
    <source>
        <dbReference type="EMBL" id="CAE0752299.1"/>
    </source>
</evidence>
<feature type="compositionally biased region" description="Acidic residues" evidence="3">
    <location>
        <begin position="310"/>
        <end position="326"/>
    </location>
</feature>
<gene>
    <name evidence="4" type="ORF">PCAR00345_LOCUS4884</name>
</gene>
<evidence type="ECO:0000256" key="3">
    <source>
        <dbReference type="SAM" id="MobiDB-lite"/>
    </source>
</evidence>
<evidence type="ECO:0008006" key="5">
    <source>
        <dbReference type="Google" id="ProtNLM"/>
    </source>
</evidence>
<protein>
    <recommendedName>
        <fullName evidence="5">Nucleosome assembly protein</fullName>
    </recommendedName>
</protein>
<comment type="similarity">
    <text evidence="1 2">Belongs to the nucleosome assembly protein (NAP) family.</text>
</comment>
<dbReference type="AlphaFoldDB" id="A0A7S4B336"/>
<feature type="compositionally biased region" description="Gly residues" evidence="3">
    <location>
        <begin position="459"/>
        <end position="468"/>
    </location>
</feature>
<dbReference type="GO" id="GO:0006334">
    <property type="term" value="P:nucleosome assembly"/>
    <property type="evidence" value="ECO:0007669"/>
    <property type="project" value="InterPro"/>
</dbReference>
<dbReference type="InterPro" id="IPR002164">
    <property type="entry name" value="NAP_family"/>
</dbReference>
<dbReference type="SUPFAM" id="SSF143113">
    <property type="entry name" value="NAP-like"/>
    <property type="match status" value="1"/>
</dbReference>
<dbReference type="Gene3D" id="3.30.1120.90">
    <property type="entry name" value="Nucleosome assembly protein"/>
    <property type="match status" value="1"/>
</dbReference>
<feature type="compositionally biased region" description="Gly residues" evidence="3">
    <location>
        <begin position="373"/>
        <end position="387"/>
    </location>
</feature>